<proteinExistence type="predicted"/>
<dbReference type="InterPro" id="IPR044219">
    <property type="entry name" value="ACER_plant"/>
</dbReference>
<comment type="caution">
    <text evidence="1">The sequence shown here is derived from an EMBL/GenBank/DDBJ whole genome shotgun (WGS) entry which is preliminary data.</text>
</comment>
<name>A0ABR2BH45_9ROSI</name>
<dbReference type="PANTHER" id="PTHR46852">
    <property type="entry name" value="ALKALINE CERAMIDASE"/>
    <property type="match status" value="1"/>
</dbReference>
<sequence length="73" mass="8270">MEDGLSSFWGPVTAAEWQQQGGETPMVWEMLIYFYILYSPDWHYRSTKPIFLLDLGSSTLVACTNTTSTLSIS</sequence>
<dbReference type="Proteomes" id="UP001472677">
    <property type="component" value="Unassembled WGS sequence"/>
</dbReference>
<protein>
    <submittedName>
        <fullName evidence="1">Uncharacterized protein</fullName>
    </submittedName>
</protein>
<accession>A0ABR2BH45</accession>
<organism evidence="1 2">
    <name type="scientific">Hibiscus sabdariffa</name>
    <name type="common">roselle</name>
    <dbReference type="NCBI Taxonomy" id="183260"/>
    <lineage>
        <taxon>Eukaryota</taxon>
        <taxon>Viridiplantae</taxon>
        <taxon>Streptophyta</taxon>
        <taxon>Embryophyta</taxon>
        <taxon>Tracheophyta</taxon>
        <taxon>Spermatophyta</taxon>
        <taxon>Magnoliopsida</taxon>
        <taxon>eudicotyledons</taxon>
        <taxon>Gunneridae</taxon>
        <taxon>Pentapetalae</taxon>
        <taxon>rosids</taxon>
        <taxon>malvids</taxon>
        <taxon>Malvales</taxon>
        <taxon>Malvaceae</taxon>
        <taxon>Malvoideae</taxon>
        <taxon>Hibiscus</taxon>
    </lineage>
</organism>
<keyword evidence="2" id="KW-1185">Reference proteome</keyword>
<dbReference type="EMBL" id="JBBPBM010000119">
    <property type="protein sequence ID" value="KAK8506262.1"/>
    <property type="molecule type" value="Genomic_DNA"/>
</dbReference>
<evidence type="ECO:0000313" key="2">
    <source>
        <dbReference type="Proteomes" id="UP001472677"/>
    </source>
</evidence>
<reference evidence="1 2" key="1">
    <citation type="journal article" date="2024" name="G3 (Bethesda)">
        <title>Genome assembly of Hibiscus sabdariffa L. provides insights into metabolisms of medicinal natural products.</title>
        <authorList>
            <person name="Kim T."/>
        </authorList>
    </citation>
    <scope>NUCLEOTIDE SEQUENCE [LARGE SCALE GENOMIC DNA]</scope>
    <source>
        <strain evidence="1">TK-2024</strain>
        <tissue evidence="1">Old leaves</tissue>
    </source>
</reference>
<evidence type="ECO:0000313" key="1">
    <source>
        <dbReference type="EMBL" id="KAK8506262.1"/>
    </source>
</evidence>
<gene>
    <name evidence="1" type="ORF">V6N12_019955</name>
</gene>
<dbReference type="PANTHER" id="PTHR46852:SF1">
    <property type="entry name" value="ALKALINE PHYTOCERAMIDASE FAMILY PROTEIN, EXPRESSED"/>
    <property type="match status" value="1"/>
</dbReference>